<dbReference type="PIRSF" id="PIRSF005572">
    <property type="entry name" value="NifS"/>
    <property type="match status" value="1"/>
</dbReference>
<organism evidence="9 10">
    <name type="scientific">Anaerococcus prevotii ACS-065-V-Col13</name>
    <dbReference type="NCBI Taxonomy" id="879305"/>
    <lineage>
        <taxon>Bacteria</taxon>
        <taxon>Bacillati</taxon>
        <taxon>Bacillota</taxon>
        <taxon>Tissierellia</taxon>
        <taxon>Tissierellales</taxon>
        <taxon>Peptoniphilaceae</taxon>
        <taxon>Anaerococcus</taxon>
    </lineage>
</organism>
<dbReference type="InterPro" id="IPR015422">
    <property type="entry name" value="PyrdxlP-dep_Trfase_small"/>
</dbReference>
<dbReference type="InterPro" id="IPR020578">
    <property type="entry name" value="Aminotrans_V_PyrdxlP_BS"/>
</dbReference>
<evidence type="ECO:0000256" key="6">
    <source>
        <dbReference type="ARBA" id="ARBA00023014"/>
    </source>
</evidence>
<evidence type="ECO:0000256" key="4">
    <source>
        <dbReference type="ARBA" id="ARBA00022898"/>
    </source>
</evidence>
<dbReference type="eggNOG" id="COG1104">
    <property type="taxonomic scope" value="Bacteria"/>
</dbReference>
<accession>F0GUA0</accession>
<reference evidence="9 10" key="1">
    <citation type="submission" date="2011-01" db="EMBL/GenBank/DDBJ databases">
        <authorList>
            <person name="Durkin A.S."/>
            <person name="Madupu R."/>
            <person name="Torralba M."/>
            <person name="Gillis M."/>
            <person name="Methe B."/>
            <person name="Sutton G."/>
            <person name="Nelson K.E."/>
        </authorList>
    </citation>
    <scope>NUCLEOTIDE SEQUENCE [LARGE SCALE GENOMIC DNA]</scope>
    <source>
        <strain evidence="9 10">ACS-065-V-Col13</strain>
    </source>
</reference>
<dbReference type="STRING" id="879305.HMPREF9290_1321"/>
<dbReference type="GO" id="GO:0051536">
    <property type="term" value="F:iron-sulfur cluster binding"/>
    <property type="evidence" value="ECO:0007669"/>
    <property type="project" value="UniProtKB-KW"/>
</dbReference>
<dbReference type="AlphaFoldDB" id="F0GUA0"/>
<keyword evidence="3" id="KW-0479">Metal-binding</keyword>
<comment type="cofactor">
    <cofactor evidence="1 7">
        <name>pyridoxal 5'-phosphate</name>
        <dbReference type="ChEBI" id="CHEBI:597326"/>
    </cofactor>
</comment>
<protein>
    <submittedName>
        <fullName evidence="9">Aminotransferase, class V</fullName>
    </submittedName>
</protein>
<dbReference type="SUPFAM" id="SSF53383">
    <property type="entry name" value="PLP-dependent transferases"/>
    <property type="match status" value="1"/>
</dbReference>
<dbReference type="Proteomes" id="UP000005286">
    <property type="component" value="Unassembled WGS sequence"/>
</dbReference>
<evidence type="ECO:0000256" key="7">
    <source>
        <dbReference type="RuleBase" id="RU004504"/>
    </source>
</evidence>
<dbReference type="PANTHER" id="PTHR11601:SF50">
    <property type="entry name" value="CYSTEINE DESULFURASE ISCS 2-RELATED"/>
    <property type="match status" value="1"/>
</dbReference>
<name>F0GUA0_9FIRM</name>
<dbReference type="InterPro" id="IPR015421">
    <property type="entry name" value="PyrdxlP-dep_Trfase_major"/>
</dbReference>
<keyword evidence="6" id="KW-0411">Iron-sulfur</keyword>
<evidence type="ECO:0000256" key="5">
    <source>
        <dbReference type="ARBA" id="ARBA00023004"/>
    </source>
</evidence>
<keyword evidence="4" id="KW-0663">Pyridoxal phosphate</keyword>
<gene>
    <name evidence="9" type="ORF">HMPREF9290_1321</name>
</gene>
<keyword evidence="9" id="KW-0032">Aminotransferase</keyword>
<dbReference type="InterPro" id="IPR016454">
    <property type="entry name" value="Cysteine_dSase"/>
</dbReference>
<keyword evidence="10" id="KW-1185">Reference proteome</keyword>
<evidence type="ECO:0000259" key="8">
    <source>
        <dbReference type="Pfam" id="PF00266"/>
    </source>
</evidence>
<dbReference type="EMBL" id="AEXM01000012">
    <property type="protein sequence ID" value="EGC82419.1"/>
    <property type="molecule type" value="Genomic_DNA"/>
</dbReference>
<dbReference type="Gene3D" id="1.10.260.50">
    <property type="match status" value="1"/>
</dbReference>
<dbReference type="Gene3D" id="3.90.1150.10">
    <property type="entry name" value="Aspartate Aminotransferase, domain 1"/>
    <property type="match status" value="1"/>
</dbReference>
<evidence type="ECO:0000313" key="9">
    <source>
        <dbReference type="EMBL" id="EGC82419.1"/>
    </source>
</evidence>
<comment type="caution">
    <text evidence="9">The sequence shown here is derived from an EMBL/GenBank/DDBJ whole genome shotgun (WGS) entry which is preliminary data.</text>
</comment>
<evidence type="ECO:0000313" key="10">
    <source>
        <dbReference type="Proteomes" id="UP000005286"/>
    </source>
</evidence>
<sequence length="372" mass="41761">MIYLDNAATTKMYREVIEKEMDVLENYYANSSAIHSFGMESENLIKKAKNIFAREINCKESEIHFTKGATESNNIVVNSFSTSENKAITTSIEHPSIYDALTNANYKDVIFLKNDNEGFVDLNHLRESLDEDVRLVSIIYVNNETGVIQNIGEISKIVKDFNMNICLHIDATQALGKISCDVDKLGVDVMSFSGHKFHGPKGVGGLYIRSDFLPKIKPVLYGGRQQIISSGTDNHPAIYAAALALEMQLDEKEYEYISKLNKHLRENISKTIDDVYIISPTHNSSAYILDVAFKNIKSEVLVHYLEDNEIYVSSGSACSHGEDNRVLTNLGVDKDYIDGAIRFSFSSFVSFDDLDKTIAVLKDGIEMIREVF</sequence>
<comment type="similarity">
    <text evidence="2">Belongs to the class-V pyridoxal-phosphate-dependent aminotransferase family. NifS/IscS subfamily.</text>
</comment>
<dbReference type="GO" id="GO:0046872">
    <property type="term" value="F:metal ion binding"/>
    <property type="evidence" value="ECO:0007669"/>
    <property type="project" value="UniProtKB-KW"/>
</dbReference>
<dbReference type="RefSeq" id="WP_004834256.1">
    <property type="nucleotide sequence ID" value="NZ_AEXM01000012.1"/>
</dbReference>
<dbReference type="Pfam" id="PF00266">
    <property type="entry name" value="Aminotran_5"/>
    <property type="match status" value="1"/>
</dbReference>
<keyword evidence="9" id="KW-0808">Transferase</keyword>
<dbReference type="PANTHER" id="PTHR11601">
    <property type="entry name" value="CYSTEINE DESULFURYLASE FAMILY MEMBER"/>
    <property type="match status" value="1"/>
</dbReference>
<evidence type="ECO:0000256" key="2">
    <source>
        <dbReference type="ARBA" id="ARBA00006490"/>
    </source>
</evidence>
<evidence type="ECO:0000256" key="3">
    <source>
        <dbReference type="ARBA" id="ARBA00022723"/>
    </source>
</evidence>
<dbReference type="GO" id="GO:0008483">
    <property type="term" value="F:transaminase activity"/>
    <property type="evidence" value="ECO:0007669"/>
    <property type="project" value="UniProtKB-KW"/>
</dbReference>
<evidence type="ECO:0000256" key="1">
    <source>
        <dbReference type="ARBA" id="ARBA00001933"/>
    </source>
</evidence>
<dbReference type="PATRIC" id="fig|879305.3.peg.380"/>
<proteinExistence type="inferred from homology"/>
<dbReference type="InterPro" id="IPR015424">
    <property type="entry name" value="PyrdxlP-dep_Trfase"/>
</dbReference>
<dbReference type="InterPro" id="IPR000192">
    <property type="entry name" value="Aminotrans_V_dom"/>
</dbReference>
<dbReference type="Gene3D" id="3.40.640.10">
    <property type="entry name" value="Type I PLP-dependent aspartate aminotransferase-like (Major domain)"/>
    <property type="match status" value="1"/>
</dbReference>
<feature type="domain" description="Aminotransferase class V" evidence="8">
    <location>
        <begin position="2"/>
        <end position="356"/>
    </location>
</feature>
<dbReference type="PROSITE" id="PS00595">
    <property type="entry name" value="AA_TRANSFER_CLASS_5"/>
    <property type="match status" value="1"/>
</dbReference>
<keyword evidence="5" id="KW-0408">Iron</keyword>